<feature type="compositionally biased region" description="Polar residues" evidence="1">
    <location>
        <begin position="1"/>
        <end position="12"/>
    </location>
</feature>
<gene>
    <name evidence="2" type="ORF">AVDCRST_MAG53-3119</name>
</gene>
<feature type="non-terminal residue" evidence="2">
    <location>
        <position position="158"/>
    </location>
</feature>
<dbReference type="AlphaFoldDB" id="A0A6J4T8H1"/>
<reference evidence="2" key="1">
    <citation type="submission" date="2020-02" db="EMBL/GenBank/DDBJ databases">
        <authorList>
            <person name="Meier V. D."/>
        </authorList>
    </citation>
    <scope>NUCLEOTIDE SEQUENCE</scope>
    <source>
        <strain evidence="2">AVDCRST_MAG53</strain>
    </source>
</reference>
<proteinExistence type="predicted"/>
<protein>
    <submittedName>
        <fullName evidence="2">Uncharacterized protein</fullName>
    </submittedName>
</protein>
<name>A0A6J4T8H1_9ACTN</name>
<feature type="region of interest" description="Disordered" evidence="1">
    <location>
        <begin position="103"/>
        <end position="158"/>
    </location>
</feature>
<feature type="region of interest" description="Disordered" evidence="1">
    <location>
        <begin position="1"/>
        <end position="25"/>
    </location>
</feature>
<evidence type="ECO:0000256" key="1">
    <source>
        <dbReference type="SAM" id="MobiDB-lite"/>
    </source>
</evidence>
<evidence type="ECO:0000313" key="2">
    <source>
        <dbReference type="EMBL" id="CAA9516656.1"/>
    </source>
</evidence>
<organism evidence="2">
    <name type="scientific">uncultured Solirubrobacteraceae bacterium</name>
    <dbReference type="NCBI Taxonomy" id="1162706"/>
    <lineage>
        <taxon>Bacteria</taxon>
        <taxon>Bacillati</taxon>
        <taxon>Actinomycetota</taxon>
        <taxon>Thermoleophilia</taxon>
        <taxon>Solirubrobacterales</taxon>
        <taxon>Solirubrobacteraceae</taxon>
        <taxon>environmental samples</taxon>
    </lineage>
</organism>
<feature type="non-terminal residue" evidence="2">
    <location>
        <position position="1"/>
    </location>
</feature>
<sequence>CCPTAGSMSRGTTEAGGVSGSGISSRRAWRGAGRAQFSTCSSAGAAGPGTCERAPVGAGLGRCLPPTSSGSSGRASRAWNPCARCGASESASVRRSSCARRLTPRAGSTAITSACSSKRAPTATSSRVTPPLATRRRAPRWSTPSRLSRRRWPSRRLL</sequence>
<feature type="compositionally biased region" description="Basic residues" evidence="1">
    <location>
        <begin position="147"/>
        <end position="158"/>
    </location>
</feature>
<accession>A0A6J4T8H1</accession>
<dbReference type="EMBL" id="CADCVR010000094">
    <property type="protein sequence ID" value="CAA9516656.1"/>
    <property type="molecule type" value="Genomic_DNA"/>
</dbReference>